<comment type="caution">
    <text evidence="4">The sequence shown here is derived from an EMBL/GenBank/DDBJ whole genome shotgun (WGS) entry which is preliminary data.</text>
</comment>
<evidence type="ECO:0000256" key="3">
    <source>
        <dbReference type="ARBA" id="ARBA00023136"/>
    </source>
</evidence>
<sequence length="35" mass="3399">MALDFLAGCAGGVAGVLVGHPFDTVKGLSPSIAKV</sequence>
<dbReference type="SUPFAM" id="SSF103506">
    <property type="entry name" value="Mitochondrial carrier"/>
    <property type="match status" value="1"/>
</dbReference>
<keyword evidence="3" id="KW-0472">Membrane</keyword>
<evidence type="ECO:0000256" key="1">
    <source>
        <dbReference type="ARBA" id="ARBA00004370"/>
    </source>
</evidence>
<evidence type="ECO:0000313" key="6">
    <source>
        <dbReference type="Proteomes" id="UP000236370"/>
    </source>
</evidence>
<protein>
    <submittedName>
        <fullName evidence="4">SLC25A29 isoform 1</fullName>
    </submittedName>
    <submittedName>
        <fullName evidence="5">SLC25A29 isoform 6</fullName>
    </submittedName>
</protein>
<dbReference type="Proteomes" id="UP000236370">
    <property type="component" value="Unassembled WGS sequence"/>
</dbReference>
<comment type="subcellular location">
    <subcellularLocation>
        <location evidence="1">Membrane</location>
    </subcellularLocation>
</comment>
<accession>A0A2J8QM16</accession>
<gene>
    <name evidence="4" type="ORF">CK820_G0024969</name>
</gene>
<proteinExistence type="predicted"/>
<dbReference type="EMBL" id="NBAG03000028">
    <property type="protein sequence ID" value="PNI97328.1"/>
    <property type="molecule type" value="Genomic_DNA"/>
</dbReference>
<dbReference type="AlphaFoldDB" id="A0A2J8QM16"/>
<evidence type="ECO:0000313" key="4">
    <source>
        <dbReference type="EMBL" id="PNI97328.1"/>
    </source>
</evidence>
<name>A0A2J8QM16_PANTR</name>
<dbReference type="InterPro" id="IPR023395">
    <property type="entry name" value="MCP_dom_sf"/>
</dbReference>
<keyword evidence="2" id="KW-0812">Transmembrane</keyword>
<dbReference type="EMBL" id="NBAG03000028">
    <property type="protein sequence ID" value="PNI97331.1"/>
    <property type="molecule type" value="Genomic_DNA"/>
</dbReference>
<evidence type="ECO:0000256" key="2">
    <source>
        <dbReference type="ARBA" id="ARBA00022692"/>
    </source>
</evidence>
<dbReference type="GO" id="GO:0016020">
    <property type="term" value="C:membrane"/>
    <property type="evidence" value="ECO:0007669"/>
    <property type="project" value="UniProtKB-SubCell"/>
</dbReference>
<organism evidence="4 6">
    <name type="scientific">Pan troglodytes</name>
    <name type="common">Chimpanzee</name>
    <dbReference type="NCBI Taxonomy" id="9598"/>
    <lineage>
        <taxon>Eukaryota</taxon>
        <taxon>Metazoa</taxon>
        <taxon>Chordata</taxon>
        <taxon>Craniata</taxon>
        <taxon>Vertebrata</taxon>
        <taxon>Euteleostomi</taxon>
        <taxon>Mammalia</taxon>
        <taxon>Eutheria</taxon>
        <taxon>Euarchontoglires</taxon>
        <taxon>Primates</taxon>
        <taxon>Haplorrhini</taxon>
        <taxon>Catarrhini</taxon>
        <taxon>Hominidae</taxon>
        <taxon>Pan</taxon>
    </lineage>
</organism>
<evidence type="ECO:0000313" key="5">
    <source>
        <dbReference type="EMBL" id="PNI97331.1"/>
    </source>
</evidence>
<reference evidence="4 6" key="1">
    <citation type="submission" date="2017-12" db="EMBL/GenBank/DDBJ databases">
        <title>High-resolution comparative analysis of great ape genomes.</title>
        <authorList>
            <person name="Pollen A."/>
            <person name="Hastie A."/>
            <person name="Hormozdiari F."/>
            <person name="Dougherty M."/>
            <person name="Liu R."/>
            <person name="Chaisson M."/>
            <person name="Hoppe E."/>
            <person name="Hill C."/>
            <person name="Pang A."/>
            <person name="Hillier L."/>
            <person name="Baker C."/>
            <person name="Armstrong J."/>
            <person name="Shendure J."/>
            <person name="Paten B."/>
            <person name="Wilson R."/>
            <person name="Chao H."/>
            <person name="Schneider V."/>
            <person name="Ventura M."/>
            <person name="Kronenberg Z."/>
            <person name="Murali S."/>
            <person name="Gordon D."/>
            <person name="Cantsilieris S."/>
            <person name="Munson K."/>
            <person name="Nelson B."/>
            <person name="Raja A."/>
            <person name="Underwood J."/>
            <person name="Diekhans M."/>
            <person name="Fiddes I."/>
            <person name="Haussler D."/>
            <person name="Eichler E."/>
        </authorList>
    </citation>
    <scope>NUCLEOTIDE SEQUENCE [LARGE SCALE GENOMIC DNA]</scope>
    <source>
        <strain evidence="4">Yerkes chimp pedigree #C0471</strain>
        <tissue evidence="4">Blood</tissue>
    </source>
</reference>